<sequence>MKIWIYALLFFAPLSLANNADPFNKTNRQTAPNAALTNRASLCNLNQFAIAEHSPFKQLRLIGVLISQESSESLFMNEQQQIFSVKKEEFISEQKLQLIEISKQKVELLQWKANCEKPEKIILKI</sequence>
<accession>A0A2U0TGR4</accession>
<organism evidence="2 3">
    <name type="scientific">Alitibacter langaaensis DSM 22999</name>
    <dbReference type="NCBI Taxonomy" id="1122935"/>
    <lineage>
        <taxon>Bacteria</taxon>
        <taxon>Pseudomonadati</taxon>
        <taxon>Pseudomonadota</taxon>
        <taxon>Gammaproteobacteria</taxon>
        <taxon>Pasteurellales</taxon>
        <taxon>Pasteurellaceae</taxon>
        <taxon>Alitibacter</taxon>
    </lineage>
</organism>
<dbReference type="Gene3D" id="2.30.30.830">
    <property type="match status" value="1"/>
</dbReference>
<dbReference type="Pfam" id="PF04351">
    <property type="entry name" value="PilP"/>
    <property type="match status" value="1"/>
</dbReference>
<feature type="signal peptide" evidence="1">
    <location>
        <begin position="1"/>
        <end position="20"/>
    </location>
</feature>
<dbReference type="EMBL" id="QENU01000001">
    <property type="protein sequence ID" value="PVX42724.1"/>
    <property type="molecule type" value="Genomic_DNA"/>
</dbReference>
<evidence type="ECO:0000256" key="1">
    <source>
        <dbReference type="SAM" id="SignalP"/>
    </source>
</evidence>
<gene>
    <name evidence="2" type="ORF">C8D76_10151</name>
</gene>
<protein>
    <submittedName>
        <fullName evidence="2">Pilus assembly protein PilP</fullName>
    </submittedName>
</protein>
<dbReference type="AlphaFoldDB" id="A0A2U0TGR4"/>
<evidence type="ECO:0000313" key="3">
    <source>
        <dbReference type="Proteomes" id="UP000245909"/>
    </source>
</evidence>
<keyword evidence="3" id="KW-1185">Reference proteome</keyword>
<keyword evidence="1" id="KW-0732">Signal</keyword>
<reference evidence="2 3" key="1">
    <citation type="submission" date="2018-05" db="EMBL/GenBank/DDBJ databases">
        <title>Genomic Encyclopedia of Type Strains, Phase IV (KMG-IV): sequencing the most valuable type-strain genomes for metagenomic binning, comparative biology and taxonomic classification.</title>
        <authorList>
            <person name="Goeker M."/>
        </authorList>
    </citation>
    <scope>NUCLEOTIDE SEQUENCE [LARGE SCALE GENOMIC DNA]</scope>
    <source>
        <strain evidence="2 3">DSM 22999</strain>
    </source>
</reference>
<proteinExistence type="predicted"/>
<dbReference type="RefSeq" id="WP_116630837.1">
    <property type="nucleotide sequence ID" value="NZ_QENU01000001.1"/>
</dbReference>
<dbReference type="Proteomes" id="UP000245909">
    <property type="component" value="Unassembled WGS sequence"/>
</dbReference>
<evidence type="ECO:0000313" key="2">
    <source>
        <dbReference type="EMBL" id="PVX42724.1"/>
    </source>
</evidence>
<comment type="caution">
    <text evidence="2">The sequence shown here is derived from an EMBL/GenBank/DDBJ whole genome shotgun (WGS) entry which is preliminary data.</text>
</comment>
<feature type="chain" id="PRO_5015502299" evidence="1">
    <location>
        <begin position="21"/>
        <end position="125"/>
    </location>
</feature>
<dbReference type="OrthoDB" id="5679413at2"/>
<name>A0A2U0TGR4_9PAST</name>
<dbReference type="InterPro" id="IPR007446">
    <property type="entry name" value="PilP"/>
</dbReference>